<proteinExistence type="predicted"/>
<reference evidence="1" key="1">
    <citation type="submission" date="2020-08" db="EMBL/GenBank/DDBJ databases">
        <title>Multicomponent nature underlies the extraordinary mechanical properties of spider dragline silk.</title>
        <authorList>
            <person name="Kono N."/>
            <person name="Nakamura H."/>
            <person name="Mori M."/>
            <person name="Yoshida Y."/>
            <person name="Ohtoshi R."/>
            <person name="Malay A.D."/>
            <person name="Moran D.A.P."/>
            <person name="Tomita M."/>
            <person name="Numata K."/>
            <person name="Arakawa K."/>
        </authorList>
    </citation>
    <scope>NUCLEOTIDE SEQUENCE</scope>
</reference>
<organism evidence="1 2">
    <name type="scientific">Nephila pilipes</name>
    <name type="common">Giant wood spider</name>
    <name type="synonym">Nephila maculata</name>
    <dbReference type="NCBI Taxonomy" id="299642"/>
    <lineage>
        <taxon>Eukaryota</taxon>
        <taxon>Metazoa</taxon>
        <taxon>Ecdysozoa</taxon>
        <taxon>Arthropoda</taxon>
        <taxon>Chelicerata</taxon>
        <taxon>Arachnida</taxon>
        <taxon>Araneae</taxon>
        <taxon>Araneomorphae</taxon>
        <taxon>Entelegynae</taxon>
        <taxon>Araneoidea</taxon>
        <taxon>Nephilidae</taxon>
        <taxon>Nephila</taxon>
    </lineage>
</organism>
<evidence type="ECO:0000313" key="1">
    <source>
        <dbReference type="EMBL" id="GFU19255.1"/>
    </source>
</evidence>
<name>A0A8X6QHP1_NEPPI</name>
<comment type="caution">
    <text evidence="1">The sequence shown here is derived from an EMBL/GenBank/DDBJ whole genome shotgun (WGS) entry which is preliminary data.</text>
</comment>
<dbReference type="EMBL" id="BMAW01080372">
    <property type="protein sequence ID" value="GFU19255.1"/>
    <property type="molecule type" value="Genomic_DNA"/>
</dbReference>
<gene>
    <name evidence="1" type="ORF">NPIL_575831</name>
</gene>
<accession>A0A8X6QHP1</accession>
<dbReference type="AlphaFoldDB" id="A0A8X6QHP1"/>
<protein>
    <submittedName>
        <fullName evidence="1">Uncharacterized protein</fullName>
    </submittedName>
</protein>
<sequence length="77" mass="8830">MDPCTRGYRQNSLVIKWTVKPPWVVPDQIMAPPPFFISSPQRLESERKPVIANSRRLLLTCEQKSTGHLYVQDSYGA</sequence>
<evidence type="ECO:0000313" key="2">
    <source>
        <dbReference type="Proteomes" id="UP000887013"/>
    </source>
</evidence>
<dbReference type="Proteomes" id="UP000887013">
    <property type="component" value="Unassembled WGS sequence"/>
</dbReference>
<keyword evidence="2" id="KW-1185">Reference proteome</keyword>